<proteinExistence type="predicted"/>
<dbReference type="RefSeq" id="WP_228229818.1">
    <property type="nucleotide sequence ID" value="NZ_JAJGMW010000009.1"/>
</dbReference>
<gene>
    <name evidence="2" type="ORF">LLW17_08455</name>
</gene>
<name>A0ABS8GRZ0_9FLAO</name>
<keyword evidence="1" id="KW-1133">Transmembrane helix</keyword>
<reference evidence="2 3" key="1">
    <citation type="submission" date="2021-11" db="EMBL/GenBank/DDBJ databases">
        <title>Seasonal and diel survey of microbial diversity of the Tyrrhenian coast.</title>
        <authorList>
            <person name="Gattoni G."/>
            <person name="Corral P."/>
        </authorList>
    </citation>
    <scope>NUCLEOTIDE SEQUENCE [LARGE SCALE GENOMIC DNA]</scope>
    <source>
        <strain evidence="2 3">Mr9</strain>
    </source>
</reference>
<feature type="transmembrane region" description="Helical" evidence="1">
    <location>
        <begin position="286"/>
        <end position="306"/>
    </location>
</feature>
<keyword evidence="1" id="KW-0812">Transmembrane</keyword>
<feature type="transmembrane region" description="Helical" evidence="1">
    <location>
        <begin position="344"/>
        <end position="364"/>
    </location>
</feature>
<evidence type="ECO:0000313" key="2">
    <source>
        <dbReference type="EMBL" id="MCC4212745.1"/>
    </source>
</evidence>
<evidence type="ECO:0000256" key="1">
    <source>
        <dbReference type="SAM" id="Phobius"/>
    </source>
</evidence>
<dbReference type="Proteomes" id="UP001197770">
    <property type="component" value="Unassembled WGS sequence"/>
</dbReference>
<protein>
    <submittedName>
        <fullName evidence="2">DUF3667 domain-containing protein</fullName>
    </submittedName>
</protein>
<feature type="transmembrane region" description="Helical" evidence="1">
    <location>
        <begin position="384"/>
        <end position="407"/>
    </location>
</feature>
<evidence type="ECO:0000313" key="3">
    <source>
        <dbReference type="Proteomes" id="UP001197770"/>
    </source>
</evidence>
<comment type="caution">
    <text evidence="2">The sequence shown here is derived from an EMBL/GenBank/DDBJ whole genome shotgun (WGS) entry which is preliminary data.</text>
</comment>
<keyword evidence="1" id="KW-0472">Membrane</keyword>
<sequence length="409" mass="48032">MQKPVEQKPKIPVYDRGNKCLNCGHPLELSDRYCSYCGQINSRQRLSLGNYFREFAGSIFNYDSRFRYTIKDLLFKPGTITRDYVDGKRLTYANPFRFYLSVSILFFIISGLLDFFENTENTTDSFDWSKLTTEAKKDFQEIPIDSITYYIEKGVQQNRDTTQALPFEYQNPEKLDSLGFYGRTKNKITLFRKFSSSTAITRPEEGLDSLKYPKTRTNIWLYKKSATFNKILDEPFEFYEYLVEKTPFFIFFFTPLFALAFVPLYLKKESYREALQKIKGTSYSWFQTVLNIPYLGSGIAAVLATLRRFFYPSAKHNYVEHVIFIFHIFSFMFLGMLLLALPDFVIGASVLTSIFLFLICPFYFYKALRNFYKEGRLRTLLKFLILNFVFLMLSGMSMILFLLITAATY</sequence>
<feature type="transmembrane region" description="Helical" evidence="1">
    <location>
        <begin position="318"/>
        <end position="338"/>
    </location>
</feature>
<feature type="transmembrane region" description="Helical" evidence="1">
    <location>
        <begin position="248"/>
        <end position="266"/>
    </location>
</feature>
<organism evidence="2 3">
    <name type="scientific">Leeuwenhoekiella parthenopeia</name>
    <dbReference type="NCBI Taxonomy" id="2890320"/>
    <lineage>
        <taxon>Bacteria</taxon>
        <taxon>Pseudomonadati</taxon>
        <taxon>Bacteroidota</taxon>
        <taxon>Flavobacteriia</taxon>
        <taxon>Flavobacteriales</taxon>
        <taxon>Flavobacteriaceae</taxon>
        <taxon>Leeuwenhoekiella</taxon>
    </lineage>
</organism>
<dbReference type="Pfam" id="PF12412">
    <property type="entry name" value="DUF3667"/>
    <property type="match status" value="1"/>
</dbReference>
<keyword evidence="3" id="KW-1185">Reference proteome</keyword>
<dbReference type="EMBL" id="JAJGMW010000009">
    <property type="protein sequence ID" value="MCC4212745.1"/>
    <property type="molecule type" value="Genomic_DNA"/>
</dbReference>
<accession>A0ABS8GRZ0</accession>
<dbReference type="InterPro" id="IPR022134">
    <property type="entry name" value="DUF3667"/>
</dbReference>